<feature type="domain" description="Esterase Ig-like N-terminal" evidence="2">
    <location>
        <begin position="63"/>
        <end position="147"/>
    </location>
</feature>
<evidence type="ECO:0000256" key="1">
    <source>
        <dbReference type="ARBA" id="ARBA00022729"/>
    </source>
</evidence>
<proteinExistence type="predicted"/>
<reference evidence="3 4" key="1">
    <citation type="submission" date="2017-06" db="EMBL/GenBank/DDBJ databases">
        <authorList>
            <consortium name="Pathogen Informatics"/>
        </authorList>
    </citation>
    <scope>NUCLEOTIDE SEQUENCE [LARGE SCALE GENOMIC DNA]</scope>
    <source>
        <strain evidence="3 4">NCTC12018</strain>
    </source>
</reference>
<dbReference type="InterPro" id="IPR000801">
    <property type="entry name" value="Esterase-like"/>
</dbReference>
<dbReference type="InterPro" id="IPR050955">
    <property type="entry name" value="Plant_Biomass_Hydrol_Est"/>
</dbReference>
<dbReference type="InterPro" id="IPR041172">
    <property type="entry name" value="EstA_Ig-like_N"/>
</dbReference>
<evidence type="ECO:0000259" key="2">
    <source>
        <dbReference type="Pfam" id="PF18435"/>
    </source>
</evidence>
<dbReference type="AlphaFoldDB" id="A0A239YZG0"/>
<name>A0A239YZG0_9FIRM</name>
<dbReference type="Proteomes" id="UP000214973">
    <property type="component" value="Chromosome 1"/>
</dbReference>
<gene>
    <name evidence="3" type="ORF">SAMEA44547418_00908</name>
</gene>
<organism evidence="3 4">
    <name type="scientific">Veillonella rodentium</name>
    <dbReference type="NCBI Taxonomy" id="248315"/>
    <lineage>
        <taxon>Bacteria</taxon>
        <taxon>Bacillati</taxon>
        <taxon>Bacillota</taxon>
        <taxon>Negativicutes</taxon>
        <taxon>Veillonellales</taxon>
        <taxon>Veillonellaceae</taxon>
        <taxon>Veillonella</taxon>
    </lineage>
</organism>
<accession>A0A239YZG0</accession>
<protein>
    <submittedName>
        <fullName evidence="3">Poly(3-hydroxybutyrate) depolymerase</fullName>
    </submittedName>
</protein>
<dbReference type="KEGG" id="vrm:44547418_00908"/>
<dbReference type="InterPro" id="IPR029058">
    <property type="entry name" value="AB_hydrolase_fold"/>
</dbReference>
<evidence type="ECO:0000313" key="4">
    <source>
        <dbReference type="Proteomes" id="UP000214973"/>
    </source>
</evidence>
<dbReference type="SUPFAM" id="SSF53474">
    <property type="entry name" value="alpha/beta-Hydrolases"/>
    <property type="match status" value="2"/>
</dbReference>
<dbReference type="Pfam" id="PF00756">
    <property type="entry name" value="Esterase"/>
    <property type="match status" value="1"/>
</dbReference>
<sequence>MKNALRIILFISFTLPLWINTTPITYANSIERNASAITDTDIKISKSPVITKESADQSIQEIKAIGFVDTDGSKLKAIAIHYNMDLNGATIDTSTYTIHDYGMTLSDKELTQGNNPGAIKKVYINDKPEISKRAKSHGSYVIIETNTAYQGSRFPRSYEITMAVGVRQEKMLYLKDKIITPSIKESSNYTKQSYIGYDPNTGKNRTPETYDYAKPGTYIINGLDGYQLHTIENGTAFHAAHCFDEANGKFWDFDLPYAIYVPKDYNPHKRYGLILHIHDAGSMSSDPMLTLTESQAATNYASDIFQKEAKKQGLDGVIVVCPAITEFYNMDKDNPHYSLRMARDNWTLSYAVPAIWKLLDYITENYSIDKNRIYGSGQSMGGMTIMAMAAQRDNYFAALLPISCKWGNNFNKDYPFNDTVYYNAPADGTVIWKTDSDGNPTDYNNWFYMVSDDNILYLNTPNENIEYRLLYQDLQNITIPTAKLVLDKNTTAKKRNKVIQKLTKMPNKTGIYQAILTGNVGHMSAWFYGHGTPACYNWLLSQNRKTELARQKLPLNQPFILADTQIHTENRIFSQDRQNLSKKIYYPTGKYGSGTEGYNSGLTVLGSDKTLSPGWTPQNKKSSVNM</sequence>
<keyword evidence="4" id="KW-1185">Reference proteome</keyword>
<dbReference type="PANTHER" id="PTHR43037">
    <property type="entry name" value="UNNAMED PRODUCT-RELATED"/>
    <property type="match status" value="1"/>
</dbReference>
<dbReference type="Pfam" id="PF18435">
    <property type="entry name" value="EstA_Ig_like"/>
    <property type="match status" value="1"/>
</dbReference>
<dbReference type="PANTHER" id="PTHR43037:SF1">
    <property type="entry name" value="BLL1128 PROTEIN"/>
    <property type="match status" value="1"/>
</dbReference>
<evidence type="ECO:0000313" key="3">
    <source>
        <dbReference type="EMBL" id="SNV64561.1"/>
    </source>
</evidence>
<dbReference type="EMBL" id="LT906470">
    <property type="protein sequence ID" value="SNV64561.1"/>
    <property type="molecule type" value="Genomic_DNA"/>
</dbReference>
<dbReference type="Gene3D" id="2.60.40.2180">
    <property type="match status" value="1"/>
</dbReference>
<dbReference type="Gene3D" id="3.40.50.1820">
    <property type="entry name" value="alpha/beta hydrolase"/>
    <property type="match status" value="1"/>
</dbReference>
<keyword evidence="1" id="KW-0732">Signal</keyword>
<dbReference type="RefSeq" id="WP_095065885.1">
    <property type="nucleotide sequence ID" value="NZ_LT906470.1"/>
</dbReference>